<dbReference type="EMBL" id="GGEC01067420">
    <property type="protein sequence ID" value="MBX47904.1"/>
    <property type="molecule type" value="Transcribed_RNA"/>
</dbReference>
<dbReference type="AlphaFoldDB" id="A0A2P2NZL6"/>
<evidence type="ECO:0000313" key="1">
    <source>
        <dbReference type="EMBL" id="MBX47904.1"/>
    </source>
</evidence>
<reference evidence="1" key="1">
    <citation type="submission" date="2018-02" db="EMBL/GenBank/DDBJ databases">
        <title>Rhizophora mucronata_Transcriptome.</title>
        <authorList>
            <person name="Meera S.P."/>
            <person name="Sreeshan A."/>
            <person name="Augustine A."/>
        </authorList>
    </citation>
    <scope>NUCLEOTIDE SEQUENCE</scope>
    <source>
        <tissue evidence="1">Leaf</tissue>
    </source>
</reference>
<name>A0A2P2NZL6_RHIMU</name>
<accession>A0A2P2NZL6</accession>
<organism evidence="1">
    <name type="scientific">Rhizophora mucronata</name>
    <name type="common">Asiatic mangrove</name>
    <dbReference type="NCBI Taxonomy" id="61149"/>
    <lineage>
        <taxon>Eukaryota</taxon>
        <taxon>Viridiplantae</taxon>
        <taxon>Streptophyta</taxon>
        <taxon>Embryophyta</taxon>
        <taxon>Tracheophyta</taxon>
        <taxon>Spermatophyta</taxon>
        <taxon>Magnoliopsida</taxon>
        <taxon>eudicotyledons</taxon>
        <taxon>Gunneridae</taxon>
        <taxon>Pentapetalae</taxon>
        <taxon>rosids</taxon>
        <taxon>fabids</taxon>
        <taxon>Malpighiales</taxon>
        <taxon>Rhizophoraceae</taxon>
        <taxon>Rhizophora</taxon>
    </lineage>
</organism>
<protein>
    <submittedName>
        <fullName evidence="1">Uncharacterized protein</fullName>
    </submittedName>
</protein>
<sequence length="36" mass="4140">MSALANEHYHIISSYSMLSHQFYSELVHQHSHGPSL</sequence>
<proteinExistence type="predicted"/>